<dbReference type="InterPro" id="IPR011990">
    <property type="entry name" value="TPR-like_helical_dom_sf"/>
</dbReference>
<keyword evidence="3" id="KW-1185">Reference proteome</keyword>
<dbReference type="InterPro" id="IPR001214">
    <property type="entry name" value="SET_dom"/>
</dbReference>
<dbReference type="Gene3D" id="2.170.270.10">
    <property type="entry name" value="SET domain"/>
    <property type="match status" value="1"/>
</dbReference>
<name>A0A6A6AYQ5_9PEZI</name>
<dbReference type="SUPFAM" id="SSF82199">
    <property type="entry name" value="SET domain"/>
    <property type="match status" value="1"/>
</dbReference>
<dbReference type="InterPro" id="IPR053209">
    <property type="entry name" value="Gramillin-biosynth_MTr"/>
</dbReference>
<dbReference type="Proteomes" id="UP000799438">
    <property type="component" value="Unassembled WGS sequence"/>
</dbReference>
<dbReference type="PANTHER" id="PTHR47643">
    <property type="entry name" value="TPR DOMAIN PROTEIN (AFU_ORTHOLOGUE AFUA_5G12710)"/>
    <property type="match status" value="1"/>
</dbReference>
<dbReference type="EMBL" id="ML995507">
    <property type="protein sequence ID" value="KAF2137062.1"/>
    <property type="molecule type" value="Genomic_DNA"/>
</dbReference>
<reference evidence="2" key="1">
    <citation type="journal article" date="2020" name="Stud. Mycol.">
        <title>101 Dothideomycetes genomes: a test case for predicting lifestyles and emergence of pathogens.</title>
        <authorList>
            <person name="Haridas S."/>
            <person name="Albert R."/>
            <person name="Binder M."/>
            <person name="Bloem J."/>
            <person name="Labutti K."/>
            <person name="Salamov A."/>
            <person name="Andreopoulos B."/>
            <person name="Baker S."/>
            <person name="Barry K."/>
            <person name="Bills G."/>
            <person name="Bluhm B."/>
            <person name="Cannon C."/>
            <person name="Castanera R."/>
            <person name="Culley D."/>
            <person name="Daum C."/>
            <person name="Ezra D."/>
            <person name="Gonzalez J."/>
            <person name="Henrissat B."/>
            <person name="Kuo A."/>
            <person name="Liang C."/>
            <person name="Lipzen A."/>
            <person name="Lutzoni F."/>
            <person name="Magnuson J."/>
            <person name="Mondo S."/>
            <person name="Nolan M."/>
            <person name="Ohm R."/>
            <person name="Pangilinan J."/>
            <person name="Park H.-J."/>
            <person name="Ramirez L."/>
            <person name="Alfaro M."/>
            <person name="Sun H."/>
            <person name="Tritt A."/>
            <person name="Yoshinaga Y."/>
            <person name="Zwiers L.-H."/>
            <person name="Turgeon B."/>
            <person name="Goodwin S."/>
            <person name="Spatafora J."/>
            <person name="Crous P."/>
            <person name="Grigoriev I."/>
        </authorList>
    </citation>
    <scope>NUCLEOTIDE SEQUENCE</scope>
    <source>
        <strain evidence="2">CBS 121167</strain>
    </source>
</reference>
<evidence type="ECO:0000259" key="1">
    <source>
        <dbReference type="PROSITE" id="PS50280"/>
    </source>
</evidence>
<dbReference type="SMART" id="SM00028">
    <property type="entry name" value="TPR"/>
    <property type="match status" value="3"/>
</dbReference>
<organism evidence="2 3">
    <name type="scientific">Aplosporella prunicola CBS 121167</name>
    <dbReference type="NCBI Taxonomy" id="1176127"/>
    <lineage>
        <taxon>Eukaryota</taxon>
        <taxon>Fungi</taxon>
        <taxon>Dikarya</taxon>
        <taxon>Ascomycota</taxon>
        <taxon>Pezizomycotina</taxon>
        <taxon>Dothideomycetes</taxon>
        <taxon>Dothideomycetes incertae sedis</taxon>
        <taxon>Botryosphaeriales</taxon>
        <taxon>Aplosporellaceae</taxon>
        <taxon>Aplosporella</taxon>
    </lineage>
</organism>
<dbReference type="OrthoDB" id="438641at2759"/>
<accession>A0A6A6AYQ5</accession>
<feature type="domain" description="SET" evidence="1">
    <location>
        <begin position="350"/>
        <end position="523"/>
    </location>
</feature>
<dbReference type="AlphaFoldDB" id="A0A6A6AYQ5"/>
<gene>
    <name evidence="2" type="ORF">K452DRAFT_341627</name>
</gene>
<dbReference type="InterPro" id="IPR046341">
    <property type="entry name" value="SET_dom_sf"/>
</dbReference>
<dbReference type="Gene3D" id="1.25.40.10">
    <property type="entry name" value="Tetratricopeptide repeat domain"/>
    <property type="match status" value="1"/>
</dbReference>
<dbReference type="RefSeq" id="XP_033392780.1">
    <property type="nucleotide sequence ID" value="XM_033545378.1"/>
</dbReference>
<dbReference type="InterPro" id="IPR019734">
    <property type="entry name" value="TPR_rpt"/>
</dbReference>
<evidence type="ECO:0000313" key="2">
    <source>
        <dbReference type="EMBL" id="KAF2137062.1"/>
    </source>
</evidence>
<protein>
    <recommendedName>
        <fullName evidence="1">SET domain-containing protein</fullName>
    </recommendedName>
</protein>
<sequence length="719" mass="81140">MDDQIDPICLRFNARLAAYRQKAELAKQTTGQLPKSRPRKDIVIREHQVFSTIPSKLLDDEVYHAEDEFVPLAYPPSTRSMRELQQMPLKDLRLETHHHGRVLIVRLPVKALRILRNIQTVVEDSEGDVEKLLIFNFPLYLDPTSSLPRGQHIAIKEPYYTAHGEGGVIHVHHSSDILRLGSADELVSPPMKNGATKKTAEQWKVEGNEAYKRGQYQQAIECFTLGLAVLNDPTQELGRTLRRNRALMHLSLEQYDAAKADAIQSLDNTSSNIKSLYRAAMACYELEQFSECETFLRKILKCDMSNKDGQREYKRVLERLKEERLGIYNWKEMINKVKNGLSLDLASFRKRVTVKDTGDRGRGLFTREAVKAGDLLLVEKPFAAASGDEDPKENYNLMNSNTLRFHISKHVQLVRKIATKLANTSQGPKFLDLHAGSYPRTGKEGTIIDGTPVIDNFLNIAILELNCFGFPGRTLIDATSTSCEDSLGIWITASYQTIVHWRMMVVRATRDLDEGEEITFAYFDPKLGLDKIRKRTLQEFGFECNCGTCFADVQCTQESCSQRNAINAEITTILLDSNSGTSAPMVDRATSLHKKLAQTYDRVAFLNQPRCVLAQATARLAMLHVSRNATIAEKYAWEATRCLGFKRLSCAEGLISTAGHVDGTVIEACIVLQAIMAKRNSQTEVNVILKRAKEFYKMCFGEDETFSERMTGHVIYTPS</sequence>
<evidence type="ECO:0000313" key="3">
    <source>
        <dbReference type="Proteomes" id="UP000799438"/>
    </source>
</evidence>
<dbReference type="Pfam" id="PF00856">
    <property type="entry name" value="SET"/>
    <property type="match status" value="1"/>
</dbReference>
<dbReference type="PANTHER" id="PTHR47643:SF2">
    <property type="entry name" value="TPR DOMAIN PROTEIN (AFU_ORTHOLOGUE AFUA_5G12710)"/>
    <property type="match status" value="1"/>
</dbReference>
<dbReference type="GeneID" id="54302884"/>
<proteinExistence type="predicted"/>
<dbReference type="PROSITE" id="PS50280">
    <property type="entry name" value="SET"/>
    <property type="match status" value="1"/>
</dbReference>
<dbReference type="SUPFAM" id="SSF48452">
    <property type="entry name" value="TPR-like"/>
    <property type="match status" value="1"/>
</dbReference>